<dbReference type="RefSeq" id="WP_070114272.1">
    <property type="nucleotide sequence ID" value="NZ_LZYE01000259.1"/>
</dbReference>
<dbReference type="Pfam" id="PF03544">
    <property type="entry name" value="TonB_C"/>
    <property type="match status" value="1"/>
</dbReference>
<keyword evidence="8 11" id="KW-1133">Transmembrane helix</keyword>
<evidence type="ECO:0000313" key="14">
    <source>
        <dbReference type="Proteomes" id="UP000175616"/>
    </source>
</evidence>
<evidence type="ECO:0000256" key="9">
    <source>
        <dbReference type="ARBA" id="ARBA00023136"/>
    </source>
</evidence>
<feature type="compositionally biased region" description="Low complexity" evidence="10">
    <location>
        <begin position="134"/>
        <end position="150"/>
    </location>
</feature>
<evidence type="ECO:0000256" key="2">
    <source>
        <dbReference type="ARBA" id="ARBA00006555"/>
    </source>
</evidence>
<evidence type="ECO:0000259" key="12">
    <source>
        <dbReference type="PROSITE" id="PS52015"/>
    </source>
</evidence>
<keyword evidence="6 11" id="KW-0812">Transmembrane</keyword>
<dbReference type="SUPFAM" id="SSF74653">
    <property type="entry name" value="TolA/TonB C-terminal domain"/>
    <property type="match status" value="1"/>
</dbReference>
<dbReference type="PANTHER" id="PTHR33446">
    <property type="entry name" value="PROTEIN TONB-RELATED"/>
    <property type="match status" value="1"/>
</dbReference>
<comment type="caution">
    <text evidence="13">The sequence shown here is derived from an EMBL/GenBank/DDBJ whole genome shotgun (WGS) entry which is preliminary data.</text>
</comment>
<evidence type="ECO:0000313" key="13">
    <source>
        <dbReference type="EMBL" id="OFC32528.1"/>
    </source>
</evidence>
<gene>
    <name evidence="13" type="ORF">BAE27_10460</name>
</gene>
<proteinExistence type="inferred from homology"/>
<dbReference type="PANTHER" id="PTHR33446:SF11">
    <property type="entry name" value="TONB3"/>
    <property type="match status" value="1"/>
</dbReference>
<comment type="subcellular location">
    <subcellularLocation>
        <location evidence="1">Cell inner membrane</location>
        <topology evidence="1">Single-pass membrane protein</topology>
        <orientation evidence="1">Periplasmic side</orientation>
    </subcellularLocation>
</comment>
<dbReference type="EMBL" id="LZYE01000259">
    <property type="protein sequence ID" value="OFC32528.1"/>
    <property type="molecule type" value="Genomic_DNA"/>
</dbReference>
<evidence type="ECO:0000256" key="7">
    <source>
        <dbReference type="ARBA" id="ARBA00022927"/>
    </source>
</evidence>
<organism evidence="13 14">
    <name type="scientific">Acidithiobacillus caldus</name>
    <dbReference type="NCBI Taxonomy" id="33059"/>
    <lineage>
        <taxon>Bacteria</taxon>
        <taxon>Pseudomonadati</taxon>
        <taxon>Pseudomonadota</taxon>
        <taxon>Acidithiobacillia</taxon>
        <taxon>Acidithiobacillales</taxon>
        <taxon>Acidithiobacillaceae</taxon>
        <taxon>Acidithiobacillus</taxon>
    </lineage>
</organism>
<keyword evidence="3" id="KW-0813">Transport</keyword>
<keyword evidence="5" id="KW-0997">Cell inner membrane</keyword>
<dbReference type="Proteomes" id="UP000175616">
    <property type="component" value="Unassembled WGS sequence"/>
</dbReference>
<dbReference type="Gene3D" id="3.30.1150.10">
    <property type="match status" value="1"/>
</dbReference>
<dbReference type="InterPro" id="IPR051045">
    <property type="entry name" value="TonB-dependent_transducer"/>
</dbReference>
<feature type="domain" description="TonB C-terminal" evidence="12">
    <location>
        <begin position="185"/>
        <end position="282"/>
    </location>
</feature>
<evidence type="ECO:0000256" key="11">
    <source>
        <dbReference type="SAM" id="Phobius"/>
    </source>
</evidence>
<keyword evidence="7" id="KW-0653">Protein transport</keyword>
<dbReference type="AlphaFoldDB" id="A0A1E7YLP7"/>
<keyword evidence="9 11" id="KW-0472">Membrane</keyword>
<evidence type="ECO:0000256" key="1">
    <source>
        <dbReference type="ARBA" id="ARBA00004383"/>
    </source>
</evidence>
<feature type="compositionally biased region" description="Basic and acidic residues" evidence="10">
    <location>
        <begin position="89"/>
        <end position="101"/>
    </location>
</feature>
<evidence type="ECO:0000256" key="4">
    <source>
        <dbReference type="ARBA" id="ARBA00022475"/>
    </source>
</evidence>
<feature type="compositionally biased region" description="Low complexity" evidence="10">
    <location>
        <begin position="70"/>
        <end position="80"/>
    </location>
</feature>
<feature type="region of interest" description="Disordered" evidence="10">
    <location>
        <begin position="66"/>
        <end position="150"/>
    </location>
</feature>
<comment type="similarity">
    <text evidence="2">Belongs to the TonB family.</text>
</comment>
<evidence type="ECO:0000256" key="3">
    <source>
        <dbReference type="ARBA" id="ARBA00022448"/>
    </source>
</evidence>
<dbReference type="InterPro" id="IPR037682">
    <property type="entry name" value="TonB_C"/>
</dbReference>
<accession>A0A1E7YLP7</accession>
<dbReference type="InterPro" id="IPR006260">
    <property type="entry name" value="TonB/TolA_C"/>
</dbReference>
<evidence type="ECO:0000256" key="6">
    <source>
        <dbReference type="ARBA" id="ARBA00022692"/>
    </source>
</evidence>
<keyword evidence="4" id="KW-1003">Cell membrane</keyword>
<dbReference type="PROSITE" id="PS52015">
    <property type="entry name" value="TONB_CTD"/>
    <property type="match status" value="1"/>
</dbReference>
<dbReference type="GO" id="GO:0098797">
    <property type="term" value="C:plasma membrane protein complex"/>
    <property type="evidence" value="ECO:0007669"/>
    <property type="project" value="TreeGrafter"/>
</dbReference>
<dbReference type="GO" id="GO:0031992">
    <property type="term" value="F:energy transducer activity"/>
    <property type="evidence" value="ECO:0007669"/>
    <property type="project" value="TreeGrafter"/>
</dbReference>
<feature type="transmembrane region" description="Helical" evidence="11">
    <location>
        <begin position="23"/>
        <end position="44"/>
    </location>
</feature>
<dbReference type="NCBIfam" id="TIGR01352">
    <property type="entry name" value="tonB_Cterm"/>
    <property type="match status" value="1"/>
</dbReference>
<evidence type="ECO:0000256" key="5">
    <source>
        <dbReference type="ARBA" id="ARBA00022519"/>
    </source>
</evidence>
<protein>
    <submittedName>
        <fullName evidence="13">Energy transducer TonB</fullName>
    </submittedName>
</protein>
<name>A0A1E7YLP7_9PROT</name>
<evidence type="ECO:0000256" key="8">
    <source>
        <dbReference type="ARBA" id="ARBA00022989"/>
    </source>
</evidence>
<evidence type="ECO:0000256" key="10">
    <source>
        <dbReference type="SAM" id="MobiDB-lite"/>
    </source>
</evidence>
<dbReference type="GO" id="GO:0015031">
    <property type="term" value="P:protein transport"/>
    <property type="evidence" value="ECO:0007669"/>
    <property type="project" value="UniProtKB-KW"/>
</dbReference>
<sequence>MLSAERPFFFLVPEEKPHWSESLLPWLVLSAALLALFLALWVHVAPPHPLRLKSNEIQNKTFQIMPQPAAPSRPSVARPKAVPPARTTPKTELRPEVEPRPTVKPRPRVQSREPVQPQISHTPAPRPLPRPNKAPATPASTPSAQAETAPPRIDLGTLEQQMDQAARQATASPPLPKFKNPTGPVADFYIAGWIQKLERIGDLNYPGEMVGNLKVTVVLNPKGDLERIVVDQSSGNPALDAAAERIIRLSFPYTPFSEQLRKQTRRIEIPLNMHFLGVRHVSAW</sequence>
<reference evidence="13 14" key="1">
    <citation type="submission" date="2016-06" db="EMBL/GenBank/DDBJ databases">
        <title>Gene turnover analysis identifies the evolutionary adaptation of the extremophile Acidithiobacillus caldus.</title>
        <authorList>
            <person name="Zhang X."/>
        </authorList>
    </citation>
    <scope>NUCLEOTIDE SEQUENCE [LARGE SCALE GENOMIC DNA]</scope>
    <source>
        <strain evidence="13 14">DX</strain>
    </source>
</reference>
<dbReference type="GO" id="GO:0055085">
    <property type="term" value="P:transmembrane transport"/>
    <property type="evidence" value="ECO:0007669"/>
    <property type="project" value="InterPro"/>
</dbReference>